<sequence length="167" mass="19409">MGLYFGDGSFTCTEGYVPYGWQFPGESITIPSDRGARLNIWGMIDYNSRYHGFCSTESMTSERIADFLDKFSLTIRKDTFIVLDNAKVHRSKYMKEMRKIWEKRGLFLFFLPPYSPHLNIAETLWRMLKGQWIQPADYVSTDNLFYAVNRGLAGLGKSHFINFSKRA</sequence>
<proteinExistence type="predicted"/>
<dbReference type="EMBL" id="SRYD01000004">
    <property type="protein sequence ID" value="TGY76293.1"/>
    <property type="molecule type" value="Genomic_DNA"/>
</dbReference>
<dbReference type="SUPFAM" id="SSF53098">
    <property type="entry name" value="Ribonuclease H-like"/>
    <property type="match status" value="1"/>
</dbReference>
<evidence type="ECO:0000313" key="2">
    <source>
        <dbReference type="EMBL" id="TGY76293.1"/>
    </source>
</evidence>
<dbReference type="Pfam" id="PF13358">
    <property type="entry name" value="DDE_3"/>
    <property type="match status" value="1"/>
</dbReference>
<evidence type="ECO:0000259" key="1">
    <source>
        <dbReference type="Pfam" id="PF13358"/>
    </source>
</evidence>
<comment type="caution">
    <text evidence="2">The sequence shown here is derived from an EMBL/GenBank/DDBJ whole genome shotgun (WGS) entry which is preliminary data.</text>
</comment>
<dbReference type="GO" id="GO:0003676">
    <property type="term" value="F:nucleic acid binding"/>
    <property type="evidence" value="ECO:0007669"/>
    <property type="project" value="InterPro"/>
</dbReference>
<dbReference type="InterPro" id="IPR036397">
    <property type="entry name" value="RNaseH_sf"/>
</dbReference>
<dbReference type="AlphaFoldDB" id="A0A4S2G360"/>
<dbReference type="Proteomes" id="UP000306630">
    <property type="component" value="Unassembled WGS sequence"/>
</dbReference>
<evidence type="ECO:0000313" key="3">
    <source>
        <dbReference type="Proteomes" id="UP000306630"/>
    </source>
</evidence>
<accession>A0A4S2G360</accession>
<protein>
    <submittedName>
        <fullName evidence="2">Transposase</fullName>
    </submittedName>
</protein>
<dbReference type="InterPro" id="IPR012337">
    <property type="entry name" value="RNaseH-like_sf"/>
</dbReference>
<feature type="domain" description="Tc1-like transposase DDE" evidence="1">
    <location>
        <begin position="3"/>
        <end position="138"/>
    </location>
</feature>
<name>A0A4S2G360_9BACT</name>
<dbReference type="Gene3D" id="3.30.420.10">
    <property type="entry name" value="Ribonuclease H-like superfamily/Ribonuclease H"/>
    <property type="match status" value="1"/>
</dbReference>
<organism evidence="2 3">
    <name type="scientific">Muribaculum intestinale</name>
    <dbReference type="NCBI Taxonomy" id="1796646"/>
    <lineage>
        <taxon>Bacteria</taxon>
        <taxon>Pseudomonadati</taxon>
        <taxon>Bacteroidota</taxon>
        <taxon>Bacteroidia</taxon>
        <taxon>Bacteroidales</taxon>
        <taxon>Muribaculaceae</taxon>
        <taxon>Muribaculum</taxon>
    </lineage>
</organism>
<gene>
    <name evidence="2" type="ORF">E5333_01490</name>
</gene>
<reference evidence="2 3" key="1">
    <citation type="submission" date="2019-04" db="EMBL/GenBank/DDBJ databases">
        <title>Microbes associate with the intestines of laboratory mice.</title>
        <authorList>
            <person name="Navarre W."/>
            <person name="Wong E."/>
            <person name="Huang K."/>
            <person name="Tropini C."/>
            <person name="Ng K."/>
            <person name="Yu B."/>
        </authorList>
    </citation>
    <scope>NUCLEOTIDE SEQUENCE [LARGE SCALE GENOMIC DNA]</scope>
    <source>
        <strain evidence="2 3">NM06_A21</strain>
    </source>
</reference>
<dbReference type="InterPro" id="IPR038717">
    <property type="entry name" value="Tc1-like_DDE_dom"/>
</dbReference>